<accession>L0WAZ0</accession>
<sequence>MELDVASIMWSVVFGSIGAGMFLYGKKQASLMPLICGVSLMIYPWFVTKALWIVVVGVVLTALPYFIAL</sequence>
<dbReference type="EMBL" id="AMRJ01000014">
    <property type="protein sequence ID" value="EKF74141.1"/>
    <property type="molecule type" value="Genomic_DNA"/>
</dbReference>
<keyword evidence="3" id="KW-1185">Reference proteome</keyword>
<name>L0WAZ0_9GAMM</name>
<dbReference type="eggNOG" id="ENOG50330GM">
    <property type="taxonomic scope" value="Bacteria"/>
</dbReference>
<feature type="transmembrane region" description="Helical" evidence="1">
    <location>
        <begin position="6"/>
        <end position="25"/>
    </location>
</feature>
<protein>
    <submittedName>
        <fullName evidence="2">Uncharacterized protein</fullName>
    </submittedName>
</protein>
<evidence type="ECO:0000256" key="1">
    <source>
        <dbReference type="SAM" id="Phobius"/>
    </source>
</evidence>
<feature type="transmembrane region" description="Helical" evidence="1">
    <location>
        <begin position="46"/>
        <end position="67"/>
    </location>
</feature>
<dbReference type="RefSeq" id="WP_008929176.1">
    <property type="nucleotide sequence ID" value="NZ_AMRJ01000014.1"/>
</dbReference>
<organism evidence="2 3">
    <name type="scientific">Alcanivorax hongdengensis A-11-3</name>
    <dbReference type="NCBI Taxonomy" id="1177179"/>
    <lineage>
        <taxon>Bacteria</taxon>
        <taxon>Pseudomonadati</taxon>
        <taxon>Pseudomonadota</taxon>
        <taxon>Gammaproteobacteria</taxon>
        <taxon>Oceanospirillales</taxon>
        <taxon>Alcanivoracaceae</taxon>
        <taxon>Alcanivorax</taxon>
    </lineage>
</organism>
<keyword evidence="1" id="KW-0472">Membrane</keyword>
<evidence type="ECO:0000313" key="2">
    <source>
        <dbReference type="EMBL" id="EKF74141.1"/>
    </source>
</evidence>
<dbReference type="OrthoDB" id="9804360at2"/>
<evidence type="ECO:0000313" key="3">
    <source>
        <dbReference type="Proteomes" id="UP000010164"/>
    </source>
</evidence>
<dbReference type="Proteomes" id="UP000010164">
    <property type="component" value="Unassembled WGS sequence"/>
</dbReference>
<dbReference type="AlphaFoldDB" id="L0WAZ0"/>
<dbReference type="STRING" id="1177179.A11A3_09992"/>
<dbReference type="PATRIC" id="fig|1177179.3.peg.1988"/>
<gene>
    <name evidence="2" type="ORF">A11A3_09992</name>
</gene>
<keyword evidence="1" id="KW-0812">Transmembrane</keyword>
<keyword evidence="1" id="KW-1133">Transmembrane helix</keyword>
<reference evidence="2 3" key="1">
    <citation type="journal article" date="2012" name="J. Bacteriol.">
        <title>Genome Sequence of the Alkane-Degrading Bacterium Alcanivorax hongdengensis Type Strain A-11-3.</title>
        <authorList>
            <person name="Lai Q."/>
            <person name="Shao Z."/>
        </authorList>
    </citation>
    <scope>NUCLEOTIDE SEQUENCE [LARGE SCALE GENOMIC DNA]</scope>
    <source>
        <strain evidence="2 3">A-11-3</strain>
    </source>
</reference>
<proteinExistence type="predicted"/>
<comment type="caution">
    <text evidence="2">The sequence shown here is derived from an EMBL/GenBank/DDBJ whole genome shotgun (WGS) entry which is preliminary data.</text>
</comment>